<dbReference type="AlphaFoldDB" id="A0A011UV05"/>
<dbReference type="EMBL" id="JENY01000006">
    <property type="protein sequence ID" value="EXL09728.1"/>
    <property type="molecule type" value="Genomic_DNA"/>
</dbReference>
<dbReference type="HOGENOM" id="CLU_2056491_0_0_5"/>
<proteinExistence type="predicted"/>
<evidence type="ECO:0000313" key="2">
    <source>
        <dbReference type="Proteomes" id="UP000019849"/>
    </source>
</evidence>
<gene>
    <name evidence="1" type="ORF">BG36_20995</name>
</gene>
<sequence length="119" mass="13257">MMMGNLCDQHSIEFEFKELQPSVGGVRLDIYISGVAELAADPGYQFYVKSIRLDGTTPDKFARPTLFGGRPRKAAITIINKPAKDDTSLEAQIFRWLESAIYDDELALRAWSSEIEAAA</sequence>
<accession>A0A011UV05</accession>
<protein>
    <submittedName>
        <fullName evidence="1">Uncharacterized protein</fullName>
    </submittedName>
</protein>
<name>A0A011UV05_9HYPH</name>
<comment type="caution">
    <text evidence="1">The sequence shown here is derived from an EMBL/GenBank/DDBJ whole genome shotgun (WGS) entry which is preliminary data.</text>
</comment>
<evidence type="ECO:0000313" key="1">
    <source>
        <dbReference type="EMBL" id="EXL09728.1"/>
    </source>
</evidence>
<organism evidence="1 2">
    <name type="scientific">Aquamicrobium defluvii</name>
    <dbReference type="NCBI Taxonomy" id="69279"/>
    <lineage>
        <taxon>Bacteria</taxon>
        <taxon>Pseudomonadati</taxon>
        <taxon>Pseudomonadota</taxon>
        <taxon>Alphaproteobacteria</taxon>
        <taxon>Hyphomicrobiales</taxon>
        <taxon>Phyllobacteriaceae</taxon>
        <taxon>Aquamicrobium</taxon>
    </lineage>
</organism>
<reference evidence="1 2" key="1">
    <citation type="submission" date="2014-02" db="EMBL/GenBank/DDBJ databases">
        <title>Aquamicrobium defluvii Genome sequencing.</title>
        <authorList>
            <person name="Wang X."/>
        </authorList>
    </citation>
    <scope>NUCLEOTIDE SEQUENCE [LARGE SCALE GENOMIC DNA]</scope>
    <source>
        <strain evidence="1 2">W13Z1</strain>
    </source>
</reference>
<dbReference type="PATRIC" id="fig|69279.3.peg.1133"/>
<dbReference type="Proteomes" id="UP000019849">
    <property type="component" value="Unassembled WGS sequence"/>
</dbReference>